<dbReference type="PROSITE" id="PS51257">
    <property type="entry name" value="PROKAR_LIPOPROTEIN"/>
    <property type="match status" value="1"/>
</dbReference>
<comment type="caution">
    <text evidence="2">The sequence shown here is derived from an EMBL/GenBank/DDBJ whole genome shotgun (WGS) entry which is preliminary data.</text>
</comment>
<proteinExistence type="predicted"/>
<dbReference type="AlphaFoldDB" id="A0A4U1JC58"/>
<feature type="signal peptide" evidence="1">
    <location>
        <begin position="1"/>
        <end position="28"/>
    </location>
</feature>
<protein>
    <recommendedName>
        <fullName evidence="4">Thiol:disulfide interchange protein DsbD N-terminal domain-containing protein</fullName>
    </recommendedName>
</protein>
<name>A0A4U1JC58_9BACT</name>
<evidence type="ECO:0000313" key="3">
    <source>
        <dbReference type="Proteomes" id="UP000309215"/>
    </source>
</evidence>
<feature type="chain" id="PRO_5020603300" description="Thiol:disulfide interchange protein DsbD N-terminal domain-containing protein" evidence="1">
    <location>
        <begin position="29"/>
        <end position="171"/>
    </location>
</feature>
<keyword evidence="1" id="KW-0732">Signal</keyword>
<reference evidence="2 3" key="1">
    <citation type="submission" date="2019-04" db="EMBL/GenBank/DDBJ databases">
        <authorList>
            <person name="Li Y."/>
            <person name="Wang J."/>
        </authorList>
    </citation>
    <scope>NUCLEOTIDE SEQUENCE [LARGE SCALE GENOMIC DNA]</scope>
    <source>
        <strain evidence="2 3">DSM 14668</strain>
    </source>
</reference>
<sequence length="171" mass="18240">MNTPSMRRRPLSTLACLVALSGLSFVLASGCGRSEAATQRGEETNVAAVAKGPKAESETYAVEMKATGPYAAGKEGTLEITIVPKGAYHMNDQYPYKFKLVDPAPEGVKYPKPLLKKEDGTFDEKKGSFKVPFVASRTGKAKIAGTLSMSVCSAANCVMEKVDLEVDVDVK</sequence>
<dbReference type="RefSeq" id="WP_136929972.1">
    <property type="nucleotide sequence ID" value="NZ_SSMQ01000015.1"/>
</dbReference>
<dbReference type="EMBL" id="SSMQ01000015">
    <property type="protein sequence ID" value="TKD07884.1"/>
    <property type="molecule type" value="Genomic_DNA"/>
</dbReference>
<keyword evidence="3" id="KW-1185">Reference proteome</keyword>
<evidence type="ECO:0000313" key="2">
    <source>
        <dbReference type="EMBL" id="TKD07884.1"/>
    </source>
</evidence>
<evidence type="ECO:0000256" key="1">
    <source>
        <dbReference type="SAM" id="SignalP"/>
    </source>
</evidence>
<organism evidence="2 3">
    <name type="scientific">Polyangium fumosum</name>
    <dbReference type="NCBI Taxonomy" id="889272"/>
    <lineage>
        <taxon>Bacteria</taxon>
        <taxon>Pseudomonadati</taxon>
        <taxon>Myxococcota</taxon>
        <taxon>Polyangia</taxon>
        <taxon>Polyangiales</taxon>
        <taxon>Polyangiaceae</taxon>
        <taxon>Polyangium</taxon>
    </lineage>
</organism>
<dbReference type="Proteomes" id="UP000309215">
    <property type="component" value="Unassembled WGS sequence"/>
</dbReference>
<evidence type="ECO:0008006" key="4">
    <source>
        <dbReference type="Google" id="ProtNLM"/>
    </source>
</evidence>
<gene>
    <name evidence="2" type="ORF">E8A74_16460</name>
</gene>
<dbReference type="OrthoDB" id="5520012at2"/>
<accession>A0A4U1JC58</accession>